<sequence>MTDQLNKQDLEANIISYGESPLVSNFADTHFKFQGKQFRSAEAFIHYIKYPEGHPEKKKMAKLFGKEAKKGVIREIREKINRKLRAGETPMVYWNGQAIKWRSPEHYGLIKQALRAKFEQNAEAYNQLMATGERKLVHDTGTQESLNTSFPASEFTRILTELREEFRSSSDK</sequence>
<dbReference type="CDD" id="cd15457">
    <property type="entry name" value="NADAR"/>
    <property type="match status" value="1"/>
</dbReference>
<dbReference type="InterPro" id="IPR012596">
    <property type="entry name" value="Phage_T4_Y12G"/>
</dbReference>
<evidence type="ECO:0000256" key="1">
    <source>
        <dbReference type="ARBA" id="ARBA00000022"/>
    </source>
</evidence>
<dbReference type="RefSeq" id="WP_009547613.1">
    <property type="nucleotide sequence ID" value="NC_010546.1"/>
</dbReference>
<dbReference type="Gene3D" id="1.10.357.40">
    <property type="entry name" value="YbiA-like"/>
    <property type="match status" value="1"/>
</dbReference>
<dbReference type="EMBL" id="CP000806">
    <property type="protein sequence ID" value="ACB52598.1"/>
    <property type="molecule type" value="Genomic_DNA"/>
</dbReference>
<comment type="catalytic activity">
    <reaction evidence="1">
        <text>5-amino-6-(5-phospho-D-ribosylamino)uracil + H2O = 5,6-diaminouracil + D-ribose 5-phosphate</text>
        <dbReference type="Rhea" id="RHEA:55020"/>
        <dbReference type="ChEBI" id="CHEBI:15377"/>
        <dbReference type="ChEBI" id="CHEBI:46252"/>
        <dbReference type="ChEBI" id="CHEBI:58453"/>
        <dbReference type="ChEBI" id="CHEBI:78346"/>
    </reaction>
</comment>
<dbReference type="AlphaFoldDB" id="B1WXQ7"/>
<protein>
    <submittedName>
        <fullName evidence="3">Uncharacterized protein</fullName>
    </submittedName>
</protein>
<dbReference type="SUPFAM" id="SSF143990">
    <property type="entry name" value="YbiA-like"/>
    <property type="match status" value="1"/>
</dbReference>
<dbReference type="Proteomes" id="UP000001203">
    <property type="component" value="Chromosome circular"/>
</dbReference>
<dbReference type="KEGG" id="cyt:cce_3250"/>
<dbReference type="eggNOG" id="COG3236">
    <property type="taxonomic scope" value="Bacteria"/>
</dbReference>
<dbReference type="HOGENOM" id="CLU_1552747_0_0_3"/>
<gene>
    <name evidence="3" type="ordered locus">cce_3250</name>
</gene>
<dbReference type="STRING" id="43989.cce_3250"/>
<evidence type="ECO:0000256" key="2">
    <source>
        <dbReference type="ARBA" id="ARBA00000751"/>
    </source>
</evidence>
<name>B1WXQ7_CROS5</name>
<comment type="catalytic activity">
    <reaction evidence="2">
        <text>2,5-diamino-6-hydroxy-4-(5-phosphoribosylamino)-pyrimidine + H2O = 2,5,6-triamino-4-hydroxypyrimidine + D-ribose 5-phosphate</text>
        <dbReference type="Rhea" id="RHEA:23436"/>
        <dbReference type="ChEBI" id="CHEBI:15377"/>
        <dbReference type="ChEBI" id="CHEBI:58614"/>
        <dbReference type="ChEBI" id="CHEBI:78346"/>
        <dbReference type="ChEBI" id="CHEBI:137796"/>
    </reaction>
</comment>
<accession>B1WXQ7</accession>
<proteinExistence type="predicted"/>
<dbReference type="InterPro" id="IPR037238">
    <property type="entry name" value="YbiA-like_sf"/>
</dbReference>
<dbReference type="Pfam" id="PF08010">
    <property type="entry name" value="Phage_30_3"/>
    <property type="match status" value="1"/>
</dbReference>
<evidence type="ECO:0000313" key="3">
    <source>
        <dbReference type="EMBL" id="ACB52598.1"/>
    </source>
</evidence>
<keyword evidence="4" id="KW-1185">Reference proteome</keyword>
<evidence type="ECO:0000313" key="4">
    <source>
        <dbReference type="Proteomes" id="UP000001203"/>
    </source>
</evidence>
<organism evidence="3 4">
    <name type="scientific">Crocosphaera subtropica (strain ATCC 51142 / BH68)</name>
    <name type="common">Cyanothece sp. (strain ATCC 51142)</name>
    <dbReference type="NCBI Taxonomy" id="43989"/>
    <lineage>
        <taxon>Bacteria</taxon>
        <taxon>Bacillati</taxon>
        <taxon>Cyanobacteriota</taxon>
        <taxon>Cyanophyceae</taxon>
        <taxon>Oscillatoriophycideae</taxon>
        <taxon>Chroococcales</taxon>
        <taxon>Aphanothecaceae</taxon>
        <taxon>Crocosphaera</taxon>
        <taxon>Crocosphaera subtropica</taxon>
    </lineage>
</organism>
<dbReference type="InterPro" id="IPR012816">
    <property type="entry name" value="NADAR"/>
</dbReference>
<reference evidence="3 4" key="1">
    <citation type="journal article" date="2008" name="Proc. Natl. Acad. Sci. U.S.A.">
        <title>The genome of Cyanothece 51142, a unicellular diazotrophic cyanobacterium important in the marine nitrogen cycle.</title>
        <authorList>
            <person name="Welsh E.A."/>
            <person name="Liberton M."/>
            <person name="Stoeckel J."/>
            <person name="Loh T."/>
            <person name="Elvitigala T."/>
            <person name="Wang C."/>
            <person name="Wollam A."/>
            <person name="Fulton R.S."/>
            <person name="Clifton S.W."/>
            <person name="Jacobs J.M."/>
            <person name="Aurora R."/>
            <person name="Ghosh B.K."/>
            <person name="Sherman L.A."/>
            <person name="Smith R.D."/>
            <person name="Wilson R.K."/>
            <person name="Pakrasi H.B."/>
        </authorList>
    </citation>
    <scope>NUCLEOTIDE SEQUENCE [LARGE SCALE GENOMIC DNA]</scope>
    <source>
        <strain evidence="4">ATCC 51142 / BH68</strain>
    </source>
</reference>